<evidence type="ECO:0000256" key="2">
    <source>
        <dbReference type="ARBA" id="ARBA00023054"/>
    </source>
</evidence>
<comment type="similarity">
    <text evidence="1">Belongs to the OPA3 family.</text>
</comment>
<dbReference type="GO" id="GO:0019216">
    <property type="term" value="P:regulation of lipid metabolic process"/>
    <property type="evidence" value="ECO:0007669"/>
    <property type="project" value="TreeGrafter"/>
</dbReference>
<dbReference type="GO" id="GO:0005739">
    <property type="term" value="C:mitochondrion"/>
    <property type="evidence" value="ECO:0007669"/>
    <property type="project" value="TreeGrafter"/>
</dbReference>
<accession>E2AXE6</accession>
<evidence type="ECO:0000313" key="4">
    <source>
        <dbReference type="Proteomes" id="UP000000311"/>
    </source>
</evidence>
<dbReference type="OrthoDB" id="2129069at2759"/>
<evidence type="ECO:0000256" key="1">
    <source>
        <dbReference type="ARBA" id="ARBA00007584"/>
    </source>
</evidence>
<dbReference type="InParanoid" id="E2AXE6"/>
<dbReference type="AlphaFoldDB" id="E2AXE6"/>
<dbReference type="Pfam" id="PF07047">
    <property type="entry name" value="OPA3"/>
    <property type="match status" value="1"/>
</dbReference>
<dbReference type="Proteomes" id="UP000000311">
    <property type="component" value="Unassembled WGS sequence"/>
</dbReference>
<dbReference type="EMBL" id="GL443548">
    <property type="protein sequence ID" value="EFN61926.1"/>
    <property type="molecule type" value="Genomic_DNA"/>
</dbReference>
<dbReference type="OMA" id="YSRQVGC"/>
<keyword evidence="2" id="KW-0175">Coiled coil</keyword>
<keyword evidence="4" id="KW-1185">Reference proteome</keyword>
<dbReference type="KEGG" id="cfo:105257060"/>
<protein>
    <submittedName>
        <fullName evidence="3">Putative OPA3-like protein CG13603</fullName>
    </submittedName>
</protein>
<proteinExistence type="inferred from homology"/>
<dbReference type="InterPro" id="IPR010754">
    <property type="entry name" value="OPA3-like"/>
</dbReference>
<organism evidence="4">
    <name type="scientific">Camponotus floridanus</name>
    <name type="common">Florida carpenter ant</name>
    <dbReference type="NCBI Taxonomy" id="104421"/>
    <lineage>
        <taxon>Eukaryota</taxon>
        <taxon>Metazoa</taxon>
        <taxon>Ecdysozoa</taxon>
        <taxon>Arthropoda</taxon>
        <taxon>Hexapoda</taxon>
        <taxon>Insecta</taxon>
        <taxon>Pterygota</taxon>
        <taxon>Neoptera</taxon>
        <taxon>Endopterygota</taxon>
        <taxon>Hymenoptera</taxon>
        <taxon>Apocrita</taxon>
        <taxon>Aculeata</taxon>
        <taxon>Formicoidea</taxon>
        <taxon>Formicidae</taxon>
        <taxon>Formicinae</taxon>
        <taxon>Camponotus</taxon>
    </lineage>
</organism>
<gene>
    <name evidence="3" type="ORF">EAG_15755</name>
</gene>
<reference evidence="3 4" key="1">
    <citation type="journal article" date="2010" name="Science">
        <title>Genomic comparison of the ants Camponotus floridanus and Harpegnathos saltator.</title>
        <authorList>
            <person name="Bonasio R."/>
            <person name="Zhang G."/>
            <person name="Ye C."/>
            <person name="Mutti N.S."/>
            <person name="Fang X."/>
            <person name="Qin N."/>
            <person name="Donahue G."/>
            <person name="Yang P."/>
            <person name="Li Q."/>
            <person name="Li C."/>
            <person name="Zhang P."/>
            <person name="Huang Z."/>
            <person name="Berger S.L."/>
            <person name="Reinberg D."/>
            <person name="Wang J."/>
            <person name="Liebig J."/>
        </authorList>
    </citation>
    <scope>NUCLEOTIDE SEQUENCE [LARGE SCALE GENOMIC DNA]</scope>
    <source>
        <strain evidence="4">C129</strain>
    </source>
</reference>
<evidence type="ECO:0000313" key="3">
    <source>
        <dbReference type="EMBL" id="EFN61926.1"/>
    </source>
</evidence>
<dbReference type="PANTHER" id="PTHR12499">
    <property type="entry name" value="OPTIC ATROPHY 3 PROTEIN OPA3"/>
    <property type="match status" value="1"/>
</dbReference>
<name>E2AXE6_CAMFO</name>
<sequence length="163" mass="19340">MVIQKFPGANLIGQLLKQITKPLSKFIVKHVKKQPFLKKYVLIKLGHLYYWYEDKVVLQRISAKKKRVDDIRTMELGAKLLIEILVFGLLWGVVIYETRKAVERSRIVEQLRIQEFKDLEVEKNQLMRRVEDQVILTKRLKDIIVEYSRQVGCTLPYDPEKDE</sequence>
<dbReference type="PANTHER" id="PTHR12499:SF0">
    <property type="entry name" value="OPTIC ATROPHY 3 PROTEIN"/>
    <property type="match status" value="1"/>
</dbReference>